<protein>
    <submittedName>
        <fullName evidence="1">Uncharacterized protein</fullName>
    </submittedName>
</protein>
<keyword evidence="2" id="KW-1185">Reference proteome</keyword>
<proteinExistence type="predicted"/>
<accession>A0ACB8TPQ5</accession>
<comment type="caution">
    <text evidence="1">The sequence shown here is derived from an EMBL/GenBank/DDBJ whole genome shotgun (WGS) entry which is preliminary data.</text>
</comment>
<reference evidence="1" key="1">
    <citation type="journal article" date="2021" name="Environ. Microbiol.">
        <title>Gene family expansions and transcriptome signatures uncover fungal adaptations to wood decay.</title>
        <authorList>
            <person name="Hage H."/>
            <person name="Miyauchi S."/>
            <person name="Viragh M."/>
            <person name="Drula E."/>
            <person name="Min B."/>
            <person name="Chaduli D."/>
            <person name="Navarro D."/>
            <person name="Favel A."/>
            <person name="Norest M."/>
            <person name="Lesage-Meessen L."/>
            <person name="Balint B."/>
            <person name="Merenyi Z."/>
            <person name="de Eugenio L."/>
            <person name="Morin E."/>
            <person name="Martinez A.T."/>
            <person name="Baldrian P."/>
            <person name="Stursova M."/>
            <person name="Martinez M.J."/>
            <person name="Novotny C."/>
            <person name="Magnuson J.K."/>
            <person name="Spatafora J.W."/>
            <person name="Maurice S."/>
            <person name="Pangilinan J."/>
            <person name="Andreopoulos W."/>
            <person name="LaButti K."/>
            <person name="Hundley H."/>
            <person name="Na H."/>
            <person name="Kuo A."/>
            <person name="Barry K."/>
            <person name="Lipzen A."/>
            <person name="Henrissat B."/>
            <person name="Riley R."/>
            <person name="Ahrendt S."/>
            <person name="Nagy L.G."/>
            <person name="Grigoriev I.V."/>
            <person name="Martin F."/>
            <person name="Rosso M.N."/>
        </authorList>
    </citation>
    <scope>NUCLEOTIDE SEQUENCE</scope>
    <source>
        <strain evidence="1">CBS 384.51</strain>
    </source>
</reference>
<evidence type="ECO:0000313" key="2">
    <source>
        <dbReference type="Proteomes" id="UP001055072"/>
    </source>
</evidence>
<organism evidence="1 2">
    <name type="scientific">Irpex rosettiformis</name>
    <dbReference type="NCBI Taxonomy" id="378272"/>
    <lineage>
        <taxon>Eukaryota</taxon>
        <taxon>Fungi</taxon>
        <taxon>Dikarya</taxon>
        <taxon>Basidiomycota</taxon>
        <taxon>Agaricomycotina</taxon>
        <taxon>Agaricomycetes</taxon>
        <taxon>Polyporales</taxon>
        <taxon>Irpicaceae</taxon>
        <taxon>Irpex</taxon>
    </lineage>
</organism>
<name>A0ACB8TPQ5_9APHY</name>
<sequence>MKPLSALFVICFATSVLSRPQQEVLATPKSSNLDELIIGNSSFGPPGGETWTFPFAQTMPAFTVPSTFVTNLYQGGTERRPWLNNTQTREPDVHPWMIKRIGNADLTPDTRAGEYVGNTANPNWRWAEMWRVLVVYKTLLATAAAKPNGNGLAVTEYINSIGTDALSTALFPQAIRTLLKNNEQAIVNVKKPLPWVGNPQSKAPYSPFSGVRVTSANDARFKQDCPVGPLSIEASFILATQLAGINWKTLNAQLTDDVKHAGVYWINAIIPYDNKDNVIEELRGPPYQKRNLGYLSRRGDPVTGSPDGGFSLVLDIDPSINGFKQPKNLFTFAVHIMNPHSRMFFQYPERFRAMTYKTSYEYKDWKKNVEEIEKKNRGENVRFYAHAHGGVMPFKTYMGWLGQKIPKKGKGDKMPNYEQIGKMHLYFLPEDENAVWPRSTYLTNDRSNENPYWSEPDK</sequence>
<gene>
    <name evidence="1" type="ORF">BDY19DRAFT_559999</name>
</gene>
<dbReference type="EMBL" id="MU274948">
    <property type="protein sequence ID" value="KAI0084043.1"/>
    <property type="molecule type" value="Genomic_DNA"/>
</dbReference>
<dbReference type="Proteomes" id="UP001055072">
    <property type="component" value="Unassembled WGS sequence"/>
</dbReference>
<evidence type="ECO:0000313" key="1">
    <source>
        <dbReference type="EMBL" id="KAI0084043.1"/>
    </source>
</evidence>